<dbReference type="InterPro" id="IPR052020">
    <property type="entry name" value="Cyclic_di-GMP/3'3'-cGAMP_PDE"/>
</dbReference>
<evidence type="ECO:0000313" key="2">
    <source>
        <dbReference type="EMBL" id="SDC56350.1"/>
    </source>
</evidence>
<reference evidence="3" key="1">
    <citation type="submission" date="2016-10" db="EMBL/GenBank/DDBJ databases">
        <authorList>
            <person name="Varghese N."/>
            <person name="Submissions S."/>
        </authorList>
    </citation>
    <scope>NUCLEOTIDE SEQUENCE [LARGE SCALE GENOMIC DNA]</scope>
    <source>
        <strain evidence="3">DSM 26382</strain>
    </source>
</reference>
<dbReference type="GO" id="GO:0000160">
    <property type="term" value="P:phosphorelay signal transduction system"/>
    <property type="evidence" value="ECO:0007669"/>
    <property type="project" value="UniProtKB-KW"/>
</dbReference>
<dbReference type="InterPro" id="IPR037522">
    <property type="entry name" value="HD_GYP_dom"/>
</dbReference>
<evidence type="ECO:0000313" key="3">
    <source>
        <dbReference type="Proteomes" id="UP000199467"/>
    </source>
</evidence>
<proteinExistence type="predicted"/>
<dbReference type="SUPFAM" id="SSF109604">
    <property type="entry name" value="HD-domain/PDEase-like"/>
    <property type="match status" value="1"/>
</dbReference>
<protein>
    <submittedName>
        <fullName evidence="2">Hpt domain-containing protein</fullName>
    </submittedName>
</protein>
<dbReference type="PANTHER" id="PTHR45228:SF4">
    <property type="entry name" value="LIPOPROTEIN"/>
    <property type="match status" value="1"/>
</dbReference>
<dbReference type="GO" id="GO:0004672">
    <property type="term" value="F:protein kinase activity"/>
    <property type="evidence" value="ECO:0007669"/>
    <property type="project" value="UniProtKB-ARBA"/>
</dbReference>
<dbReference type="Pfam" id="PF01627">
    <property type="entry name" value="Hpt"/>
    <property type="match status" value="1"/>
</dbReference>
<dbReference type="PROSITE" id="PS50894">
    <property type="entry name" value="HPT"/>
    <property type="match status" value="1"/>
</dbReference>
<keyword evidence="1" id="KW-0902">Two-component regulatory system</keyword>
<dbReference type="InterPro" id="IPR003607">
    <property type="entry name" value="HD/PDEase_dom"/>
</dbReference>
<dbReference type="Pfam" id="PF13487">
    <property type="entry name" value="HD_5"/>
    <property type="match status" value="1"/>
</dbReference>
<dbReference type="CDD" id="cd00088">
    <property type="entry name" value="HPT"/>
    <property type="match status" value="1"/>
</dbReference>
<accession>A0A1G6MLI7</accession>
<organism evidence="2 3">
    <name type="scientific">Ectopseudomonas chengduensis</name>
    <dbReference type="NCBI Taxonomy" id="489632"/>
    <lineage>
        <taxon>Bacteria</taxon>
        <taxon>Pseudomonadati</taxon>
        <taxon>Pseudomonadota</taxon>
        <taxon>Gammaproteobacteria</taxon>
        <taxon>Pseudomonadales</taxon>
        <taxon>Pseudomonadaceae</taxon>
        <taxon>Ectopseudomonas</taxon>
    </lineage>
</organism>
<dbReference type="SUPFAM" id="SSF47226">
    <property type="entry name" value="Histidine-containing phosphotransfer domain, HPT domain"/>
    <property type="match status" value="1"/>
</dbReference>
<dbReference type="SMART" id="SM00073">
    <property type="entry name" value="HPT"/>
    <property type="match status" value="1"/>
</dbReference>
<dbReference type="PROSITE" id="PS51832">
    <property type="entry name" value="HD_GYP"/>
    <property type="match status" value="1"/>
</dbReference>
<dbReference type="InterPro" id="IPR036641">
    <property type="entry name" value="HPT_dom_sf"/>
</dbReference>
<dbReference type="Gene3D" id="1.20.120.160">
    <property type="entry name" value="HPT domain"/>
    <property type="match status" value="1"/>
</dbReference>
<dbReference type="CDD" id="cd00077">
    <property type="entry name" value="HDc"/>
    <property type="match status" value="1"/>
</dbReference>
<keyword evidence="3" id="KW-1185">Reference proteome</keyword>
<sequence length="372" mass="41785">MAQPHRSDLSSDLLEDFRLDAAEQFPRCEQLLIELERAPKSSERLRELFRLIHTLKGNLSYVGLNELMPLPQAMEDVLDALRSGHLTFDSLLGDILLLSLDHLRAQIAQALGGADPAPDSTQVSQLCNALQALAITPNERQTKVRLELLQQMDPSTRLQLTEEAQPSRIEALLARHAIVVQPDLQFFCALTEAAEQRSPYWRGRNLRLLELALSINAAGGYAEQPEQLAAAVCLHDLGMAFLPLELLHKQSHFSREERRMMQGHPRLASDLLKRMPDWSAAMEIIMQHQEHADGSGYPKGLSEREIAPGALILHIVDTFDARTHERAHQTLSKRPLLRAILEINNLAGQQFSAHWVEVFNRTLQQQPGLAHG</sequence>
<dbReference type="PANTHER" id="PTHR45228">
    <property type="entry name" value="CYCLIC DI-GMP PHOSPHODIESTERASE TM_0186-RELATED"/>
    <property type="match status" value="1"/>
</dbReference>
<dbReference type="GO" id="GO:0008081">
    <property type="term" value="F:phosphoric diester hydrolase activity"/>
    <property type="evidence" value="ECO:0007669"/>
    <property type="project" value="UniProtKB-ARBA"/>
</dbReference>
<name>A0A1G6MLI7_9GAMM</name>
<dbReference type="Proteomes" id="UP000199467">
    <property type="component" value="Unassembled WGS sequence"/>
</dbReference>
<dbReference type="RefSeq" id="WP_017677962.1">
    <property type="nucleotide sequence ID" value="NZ_FMZQ01000004.1"/>
</dbReference>
<dbReference type="InterPro" id="IPR008207">
    <property type="entry name" value="Sig_transdc_His_kin_Hpt_dom"/>
</dbReference>
<gene>
    <name evidence="2" type="ORF">SAMN05216576_10493</name>
</gene>
<evidence type="ECO:0000256" key="1">
    <source>
        <dbReference type="ARBA" id="ARBA00023012"/>
    </source>
</evidence>
<dbReference type="EMBL" id="FMZQ01000004">
    <property type="protein sequence ID" value="SDC56350.1"/>
    <property type="molecule type" value="Genomic_DNA"/>
</dbReference>
<dbReference type="Gene3D" id="1.10.3210.10">
    <property type="entry name" value="Hypothetical protein af1432"/>
    <property type="match status" value="1"/>
</dbReference>
<dbReference type="AlphaFoldDB" id="A0A1G6MLI7"/>